<keyword evidence="6 10" id="KW-0573">Peptidoglycan synthesis</keyword>
<keyword evidence="7 10" id="KW-0326">Glycosidase</keyword>
<feature type="domain" description="Glycoside hydrolase family 3 N-terminal" evidence="11">
    <location>
        <begin position="46"/>
        <end position="345"/>
    </location>
</feature>
<keyword evidence="5 10" id="KW-0133">Cell shape</keyword>
<evidence type="ECO:0000256" key="4">
    <source>
        <dbReference type="ARBA" id="ARBA00022801"/>
    </source>
</evidence>
<comment type="caution">
    <text evidence="12">The sequence shown here is derived from an EMBL/GenBank/DDBJ whole genome shotgun (WGS) entry which is preliminary data.</text>
</comment>
<name>A0A9X1YFK7_9BURK</name>
<dbReference type="InterPro" id="IPR022956">
    <property type="entry name" value="Beta_hexosaminidase_bac"/>
</dbReference>
<evidence type="ECO:0000256" key="10">
    <source>
        <dbReference type="HAMAP-Rule" id="MF_00364"/>
    </source>
</evidence>
<feature type="binding site" evidence="10">
    <location>
        <position position="99"/>
    </location>
    <ligand>
        <name>substrate</name>
    </ligand>
</feature>
<comment type="function">
    <text evidence="10">Plays a role in peptidoglycan recycling by cleaving the terminal beta-1,4-linked N-acetylglucosamine (GlcNAc) from peptide-linked peptidoglycan fragments, giving rise to free GlcNAc, anhydro-N-acetylmuramic acid and anhydro-N-acetylmuramic acid-linked peptides.</text>
</comment>
<evidence type="ECO:0000313" key="12">
    <source>
        <dbReference type="EMBL" id="MCK9684777.1"/>
    </source>
</evidence>
<comment type="pathway">
    <text evidence="10">Cell wall biogenesis; peptidoglycan recycling.</text>
</comment>
<dbReference type="GO" id="GO:0051301">
    <property type="term" value="P:cell division"/>
    <property type="evidence" value="ECO:0007669"/>
    <property type="project" value="UniProtKB-KW"/>
</dbReference>
<evidence type="ECO:0000256" key="5">
    <source>
        <dbReference type="ARBA" id="ARBA00022960"/>
    </source>
</evidence>
<dbReference type="InterPro" id="IPR001764">
    <property type="entry name" value="Glyco_hydro_3_N"/>
</dbReference>
<evidence type="ECO:0000256" key="7">
    <source>
        <dbReference type="ARBA" id="ARBA00023295"/>
    </source>
</evidence>
<organism evidence="12 13">
    <name type="scientific">Scleromatobacter humisilvae</name>
    <dbReference type="NCBI Taxonomy" id="2897159"/>
    <lineage>
        <taxon>Bacteria</taxon>
        <taxon>Pseudomonadati</taxon>
        <taxon>Pseudomonadota</taxon>
        <taxon>Betaproteobacteria</taxon>
        <taxon>Burkholderiales</taxon>
        <taxon>Sphaerotilaceae</taxon>
        <taxon>Scleromatobacter</taxon>
    </lineage>
</organism>
<evidence type="ECO:0000259" key="11">
    <source>
        <dbReference type="Pfam" id="PF00933"/>
    </source>
</evidence>
<dbReference type="RefSeq" id="WP_275680800.1">
    <property type="nucleotide sequence ID" value="NZ_JAJLJH010000001.1"/>
</dbReference>
<evidence type="ECO:0000256" key="3">
    <source>
        <dbReference type="ARBA" id="ARBA00022618"/>
    </source>
</evidence>
<evidence type="ECO:0000256" key="9">
    <source>
        <dbReference type="ARBA" id="ARBA00023316"/>
    </source>
</evidence>
<evidence type="ECO:0000313" key="13">
    <source>
        <dbReference type="Proteomes" id="UP001139353"/>
    </source>
</evidence>
<dbReference type="GO" id="GO:0004563">
    <property type="term" value="F:beta-N-acetylhexosaminidase activity"/>
    <property type="evidence" value="ECO:0007669"/>
    <property type="project" value="UniProtKB-UniRule"/>
</dbReference>
<keyword evidence="13" id="KW-1185">Reference proteome</keyword>
<dbReference type="GO" id="GO:0008360">
    <property type="term" value="P:regulation of cell shape"/>
    <property type="evidence" value="ECO:0007669"/>
    <property type="project" value="UniProtKB-KW"/>
</dbReference>
<dbReference type="PANTHER" id="PTHR30480:SF13">
    <property type="entry name" value="BETA-HEXOSAMINIDASE"/>
    <property type="match status" value="1"/>
</dbReference>
<feature type="binding site" evidence="10">
    <location>
        <position position="107"/>
    </location>
    <ligand>
        <name>substrate</name>
    </ligand>
</feature>
<dbReference type="SUPFAM" id="SSF51445">
    <property type="entry name" value="(Trans)glycosidases"/>
    <property type="match status" value="1"/>
</dbReference>
<feature type="site" description="Important for catalytic activity" evidence="10">
    <location>
        <position position="223"/>
    </location>
</feature>
<keyword evidence="9 10" id="KW-0961">Cell wall biogenesis/degradation</keyword>
<gene>
    <name evidence="10 12" type="primary">nagZ</name>
    <name evidence="12" type="ORF">LPC04_03550</name>
</gene>
<feature type="binding site" evidence="10">
    <location>
        <position position="182"/>
    </location>
    <ligand>
        <name>substrate</name>
    </ligand>
</feature>
<dbReference type="PANTHER" id="PTHR30480">
    <property type="entry name" value="BETA-HEXOSAMINIDASE-RELATED"/>
    <property type="match status" value="1"/>
</dbReference>
<dbReference type="GO" id="GO:0009254">
    <property type="term" value="P:peptidoglycan turnover"/>
    <property type="evidence" value="ECO:0007669"/>
    <property type="project" value="UniProtKB-UniRule"/>
</dbReference>
<feature type="binding site" evidence="10">
    <location>
        <begin position="212"/>
        <end position="213"/>
    </location>
    <ligand>
        <name>substrate</name>
    </ligand>
</feature>
<keyword evidence="3 10" id="KW-0132">Cell division</keyword>
<evidence type="ECO:0000256" key="8">
    <source>
        <dbReference type="ARBA" id="ARBA00023306"/>
    </source>
</evidence>
<dbReference type="Pfam" id="PF00933">
    <property type="entry name" value="Glyco_hydro_3"/>
    <property type="match status" value="1"/>
</dbReference>
<comment type="subcellular location">
    <subcellularLocation>
        <location evidence="10">Cytoplasm</location>
    </subcellularLocation>
</comment>
<dbReference type="HAMAP" id="MF_00364">
    <property type="entry name" value="NagZ"/>
    <property type="match status" value="1"/>
</dbReference>
<keyword evidence="8 10" id="KW-0131">Cell cycle</keyword>
<accession>A0A9X1YFK7</accession>
<dbReference type="AlphaFoldDB" id="A0A9X1YFK7"/>
<dbReference type="EMBL" id="JAJLJH010000001">
    <property type="protein sequence ID" value="MCK9684777.1"/>
    <property type="molecule type" value="Genomic_DNA"/>
</dbReference>
<dbReference type="GO" id="GO:0071555">
    <property type="term" value="P:cell wall organization"/>
    <property type="evidence" value="ECO:0007669"/>
    <property type="project" value="UniProtKB-KW"/>
</dbReference>
<evidence type="ECO:0000256" key="2">
    <source>
        <dbReference type="ARBA" id="ARBA00022490"/>
    </source>
</evidence>
<evidence type="ECO:0000256" key="1">
    <source>
        <dbReference type="ARBA" id="ARBA00001231"/>
    </source>
</evidence>
<dbReference type="GO" id="GO:0009252">
    <property type="term" value="P:peptidoglycan biosynthetic process"/>
    <property type="evidence" value="ECO:0007669"/>
    <property type="project" value="UniProtKB-KW"/>
</dbReference>
<dbReference type="Gene3D" id="3.20.20.300">
    <property type="entry name" value="Glycoside hydrolase, family 3, N-terminal domain"/>
    <property type="match status" value="1"/>
</dbReference>
<dbReference type="InterPro" id="IPR017853">
    <property type="entry name" value="GH"/>
</dbReference>
<dbReference type="InterPro" id="IPR036962">
    <property type="entry name" value="Glyco_hydro_3_N_sf"/>
</dbReference>
<dbReference type="EC" id="3.2.1.52" evidence="10"/>
<keyword evidence="2 10" id="KW-0963">Cytoplasm</keyword>
<reference evidence="12" key="1">
    <citation type="submission" date="2021-11" db="EMBL/GenBank/DDBJ databases">
        <title>BS-T2-15 a new species belonging to the Comamonadaceae family isolated from the soil of a French oak forest.</title>
        <authorList>
            <person name="Mieszkin S."/>
            <person name="Alain K."/>
        </authorList>
    </citation>
    <scope>NUCLEOTIDE SEQUENCE</scope>
    <source>
        <strain evidence="12">BS-T2-15</strain>
    </source>
</reference>
<keyword evidence="4 10" id="KW-0378">Hydrolase</keyword>
<comment type="catalytic activity">
    <reaction evidence="1 10">
        <text>Hydrolysis of terminal non-reducing N-acetyl-D-hexosamine residues in N-acetyl-beta-D-hexosaminides.</text>
        <dbReference type="EC" id="3.2.1.52"/>
    </reaction>
</comment>
<feature type="active site" description="Proton donor/acceptor" evidence="10">
    <location>
        <position position="225"/>
    </location>
</feature>
<evidence type="ECO:0000256" key="6">
    <source>
        <dbReference type="ARBA" id="ARBA00022984"/>
    </source>
</evidence>
<sequence>MASKIKKTAKTPKLSGEARIVEQFKEPLDFVADARFDDHAPVILDVAGTRLNADDRRRLAHPLTGGAILFGRNWVNRQQVTELVAEMKAIRPDLLVCVDHEGGRVQRFRTDGFTHLPAMDAYGKRWMDDGTGAAGDGAMAATDAATAAGFVMAAELRSCGVDLSFAPVLDLHFGHSVVIGDRSFHRDARIVTLLAKSLMLGMRQAGMANCGKHFPGHGHVAADSHVDIPVDPRPLSEILLDDARPYEWLSTSLASVMPAHVVYPDVDDKPAGFSPRWLQDILRARLGFTGAIFSDDLSMAGARTLAGRTLGYAEAAALAMNAGCDLVLLCNQSVGKGKPLDDLLDGLVKARADGTWLPDAACERRRLDLVPQTEPLAWDDLMRDAAYLRALDRL</sequence>
<proteinExistence type="inferred from homology"/>
<dbReference type="GO" id="GO:0005975">
    <property type="term" value="P:carbohydrate metabolic process"/>
    <property type="evidence" value="ECO:0007669"/>
    <property type="project" value="InterPro"/>
</dbReference>
<feature type="active site" description="Nucleophile" evidence="10">
    <location>
        <position position="295"/>
    </location>
</feature>
<comment type="similarity">
    <text evidence="10">Belongs to the glycosyl hydrolase 3 family. NagZ subfamily.</text>
</comment>
<dbReference type="InterPro" id="IPR050226">
    <property type="entry name" value="NagZ_Beta-hexosaminidase"/>
</dbReference>
<protein>
    <recommendedName>
        <fullName evidence="10">Beta-hexosaminidase</fullName>
        <ecNumber evidence="10">3.2.1.52</ecNumber>
    </recommendedName>
    <alternativeName>
        <fullName evidence="10">Beta-N-acetylhexosaminidase</fullName>
    </alternativeName>
    <alternativeName>
        <fullName evidence="10">N-acetyl-beta-glucosaminidase</fullName>
    </alternativeName>
</protein>
<dbReference type="GO" id="GO:0005737">
    <property type="term" value="C:cytoplasm"/>
    <property type="evidence" value="ECO:0007669"/>
    <property type="project" value="UniProtKB-SubCell"/>
</dbReference>
<dbReference type="Proteomes" id="UP001139353">
    <property type="component" value="Unassembled WGS sequence"/>
</dbReference>
<dbReference type="NCBIfam" id="NF003740">
    <property type="entry name" value="PRK05337.1"/>
    <property type="match status" value="1"/>
</dbReference>